<organism evidence="2 3">
    <name type="scientific">Olpidium bornovanus</name>
    <dbReference type="NCBI Taxonomy" id="278681"/>
    <lineage>
        <taxon>Eukaryota</taxon>
        <taxon>Fungi</taxon>
        <taxon>Fungi incertae sedis</taxon>
        <taxon>Olpidiomycota</taxon>
        <taxon>Olpidiomycotina</taxon>
        <taxon>Olpidiomycetes</taxon>
        <taxon>Olpidiales</taxon>
        <taxon>Olpidiaceae</taxon>
        <taxon>Olpidium</taxon>
    </lineage>
</organism>
<dbReference type="AlphaFoldDB" id="A0A8H8DFD3"/>
<evidence type="ECO:0000313" key="3">
    <source>
        <dbReference type="Proteomes" id="UP000673691"/>
    </source>
</evidence>
<feature type="compositionally biased region" description="Basic and acidic residues" evidence="1">
    <location>
        <begin position="82"/>
        <end position="96"/>
    </location>
</feature>
<reference evidence="2 3" key="1">
    <citation type="journal article" name="Sci. Rep.">
        <title>Genome-scale phylogenetic analyses confirm Olpidium as the closest living zoosporic fungus to the non-flagellated, terrestrial fungi.</title>
        <authorList>
            <person name="Chang Y."/>
            <person name="Rochon D."/>
            <person name="Sekimoto S."/>
            <person name="Wang Y."/>
            <person name="Chovatia M."/>
            <person name="Sandor L."/>
            <person name="Salamov A."/>
            <person name="Grigoriev I.V."/>
            <person name="Stajich J.E."/>
            <person name="Spatafora J.W."/>
        </authorList>
    </citation>
    <scope>NUCLEOTIDE SEQUENCE [LARGE SCALE GENOMIC DNA]</scope>
    <source>
        <strain evidence="2">S191</strain>
    </source>
</reference>
<protein>
    <submittedName>
        <fullName evidence="2">Uncharacterized protein</fullName>
    </submittedName>
</protein>
<dbReference type="Proteomes" id="UP000673691">
    <property type="component" value="Unassembled WGS sequence"/>
</dbReference>
<dbReference type="EMBL" id="JAEFCI010012017">
    <property type="protein sequence ID" value="KAG5456263.1"/>
    <property type="molecule type" value="Genomic_DNA"/>
</dbReference>
<comment type="caution">
    <text evidence="2">The sequence shown here is derived from an EMBL/GenBank/DDBJ whole genome shotgun (WGS) entry which is preliminary data.</text>
</comment>
<name>A0A8H8DFD3_9FUNG</name>
<keyword evidence="3" id="KW-1185">Reference proteome</keyword>
<accession>A0A8H8DFD3</accession>
<sequence length="96" mass="11137">MGRELPQRESGIFKSILRHYEHKQYKKGLKLSEQILKKFPEHGGEEIATSLPDAHSQMRVLMLLVRRRRDPCDEGTISEQLGQERGRLPVCPERAD</sequence>
<proteinExistence type="predicted"/>
<gene>
    <name evidence="2" type="ORF">BJ554DRAFT_4044</name>
</gene>
<evidence type="ECO:0000313" key="2">
    <source>
        <dbReference type="EMBL" id="KAG5456263.1"/>
    </source>
</evidence>
<feature type="region of interest" description="Disordered" evidence="1">
    <location>
        <begin position="75"/>
        <end position="96"/>
    </location>
</feature>
<evidence type="ECO:0000256" key="1">
    <source>
        <dbReference type="SAM" id="MobiDB-lite"/>
    </source>
</evidence>
<dbReference type="Gene3D" id="1.25.40.1040">
    <property type="match status" value="1"/>
</dbReference>
<dbReference type="OrthoDB" id="5593797at2759"/>